<evidence type="ECO:0000313" key="2">
    <source>
        <dbReference type="Proteomes" id="UP001501624"/>
    </source>
</evidence>
<evidence type="ECO:0000313" key="1">
    <source>
        <dbReference type="EMBL" id="GAA3841467.1"/>
    </source>
</evidence>
<comment type="caution">
    <text evidence="1">The sequence shown here is derived from an EMBL/GenBank/DDBJ whole genome shotgun (WGS) entry which is preliminary data.</text>
</comment>
<protein>
    <recommendedName>
        <fullName evidence="3">Ankyrin repeat domain-containing protein</fullName>
    </recommendedName>
</protein>
<accession>A0ABP7JDS1</accession>
<proteinExistence type="predicted"/>
<keyword evidence="2" id="KW-1185">Reference proteome</keyword>
<dbReference type="Proteomes" id="UP001501624">
    <property type="component" value="Unassembled WGS sequence"/>
</dbReference>
<dbReference type="EMBL" id="BAABCM010000012">
    <property type="protein sequence ID" value="GAA3841467.1"/>
    <property type="molecule type" value="Genomic_DNA"/>
</dbReference>
<organism evidence="1 2">
    <name type="scientific">Amycolatopsis tucumanensis</name>
    <dbReference type="NCBI Taxonomy" id="401106"/>
    <lineage>
        <taxon>Bacteria</taxon>
        <taxon>Bacillati</taxon>
        <taxon>Actinomycetota</taxon>
        <taxon>Actinomycetes</taxon>
        <taxon>Pseudonocardiales</taxon>
        <taxon>Pseudonocardiaceae</taxon>
        <taxon>Amycolatopsis</taxon>
    </lineage>
</organism>
<gene>
    <name evidence="1" type="ORF">GCM10022380_69580</name>
</gene>
<sequence length="54" mass="5656">MRTRPALRLASAVLAASGGVPHANVRVLTMRNHPALLLAILADCGDVPQVNNRG</sequence>
<evidence type="ECO:0008006" key="3">
    <source>
        <dbReference type="Google" id="ProtNLM"/>
    </source>
</evidence>
<name>A0ABP7JDS1_9PSEU</name>
<reference evidence="2" key="1">
    <citation type="journal article" date="2019" name="Int. J. Syst. Evol. Microbiol.">
        <title>The Global Catalogue of Microorganisms (GCM) 10K type strain sequencing project: providing services to taxonomists for standard genome sequencing and annotation.</title>
        <authorList>
            <consortium name="The Broad Institute Genomics Platform"/>
            <consortium name="The Broad Institute Genome Sequencing Center for Infectious Disease"/>
            <person name="Wu L."/>
            <person name="Ma J."/>
        </authorList>
    </citation>
    <scope>NUCLEOTIDE SEQUENCE [LARGE SCALE GENOMIC DNA]</scope>
    <source>
        <strain evidence="2">JCM 17017</strain>
    </source>
</reference>